<dbReference type="HOGENOM" id="CLU_1855152_0_0_1"/>
<keyword evidence="3" id="KW-1185">Reference proteome</keyword>
<evidence type="ECO:0000313" key="3">
    <source>
        <dbReference type="Proteomes" id="UP000027238"/>
    </source>
</evidence>
<evidence type="ECO:0000313" key="2">
    <source>
        <dbReference type="EMBL" id="KDN68320.1"/>
    </source>
</evidence>
<reference evidence="3" key="1">
    <citation type="journal article" date="2014" name="Genome Announc.">
        <title>Draft genome sequence of Colletotrichum sublineola, a destructive pathogen of cultivated sorghum.</title>
        <authorList>
            <person name="Baroncelli R."/>
            <person name="Sanz-Martin J.M."/>
            <person name="Rech G.E."/>
            <person name="Sukno S.A."/>
            <person name="Thon M.R."/>
        </authorList>
    </citation>
    <scope>NUCLEOTIDE SEQUENCE [LARGE SCALE GENOMIC DNA]</scope>
    <source>
        <strain evidence="3">TX430BB</strain>
    </source>
</reference>
<sequence length="138" mass="15460">MAPNFRTSYKEQQKRDTLSRSQQHTAKPRASYLQALNKRSDPYEPLCRSRDVAPASAQPPRSSTIENSKKRPQKPRFLPTATPACHGDSNRNIFLEFVIIDPVGLPSSCPAPDIRLPPPPQRPRPRSRPSYSNDSLGA</sequence>
<comment type="caution">
    <text evidence="2">The sequence shown here is derived from an EMBL/GenBank/DDBJ whole genome shotgun (WGS) entry which is preliminary data.</text>
</comment>
<feature type="region of interest" description="Disordered" evidence="1">
    <location>
        <begin position="1"/>
        <end position="86"/>
    </location>
</feature>
<accession>A0A066XQQ5</accession>
<dbReference type="Proteomes" id="UP000027238">
    <property type="component" value="Unassembled WGS sequence"/>
</dbReference>
<organism evidence="2 3">
    <name type="scientific">Colletotrichum sublineola</name>
    <name type="common">Sorghum anthracnose fungus</name>
    <dbReference type="NCBI Taxonomy" id="1173701"/>
    <lineage>
        <taxon>Eukaryota</taxon>
        <taxon>Fungi</taxon>
        <taxon>Dikarya</taxon>
        <taxon>Ascomycota</taxon>
        <taxon>Pezizomycotina</taxon>
        <taxon>Sordariomycetes</taxon>
        <taxon>Hypocreomycetidae</taxon>
        <taxon>Glomerellales</taxon>
        <taxon>Glomerellaceae</taxon>
        <taxon>Colletotrichum</taxon>
        <taxon>Colletotrichum graminicola species complex</taxon>
    </lineage>
</organism>
<feature type="compositionally biased region" description="Basic and acidic residues" evidence="1">
    <location>
        <begin position="38"/>
        <end position="51"/>
    </location>
</feature>
<proteinExistence type="predicted"/>
<dbReference type="AlphaFoldDB" id="A0A066XQQ5"/>
<protein>
    <submittedName>
        <fullName evidence="2">Uncharacterized protein</fullName>
    </submittedName>
</protein>
<name>A0A066XQQ5_COLSU</name>
<dbReference type="EMBL" id="JMSE01000680">
    <property type="protein sequence ID" value="KDN68320.1"/>
    <property type="molecule type" value="Genomic_DNA"/>
</dbReference>
<evidence type="ECO:0000256" key="1">
    <source>
        <dbReference type="SAM" id="MobiDB-lite"/>
    </source>
</evidence>
<feature type="region of interest" description="Disordered" evidence="1">
    <location>
        <begin position="108"/>
        <end position="138"/>
    </location>
</feature>
<feature type="compositionally biased region" description="Basic and acidic residues" evidence="1">
    <location>
        <begin position="8"/>
        <end position="18"/>
    </location>
</feature>
<gene>
    <name evidence="2" type="ORF">CSUB01_06777</name>
</gene>